<sequence length="438" mass="45063">MIGRGFLRGKAAEDSDPQGFDAYDLRLGDLMRGERATMGKSLIDVQRELKIKAAYIAAIENADPSAFDTPGFIAGYVRSYARYLNMDPDWAFETFCRESGFTTAHGMSVAASPARAQREDKAPVTALGRDIFAGQGTPFLPASPSVLSSVEPRAVGSVLVLVALLSGLSYGGWTVMREIQKVTLAPVEQPPTVVAEVDPLAGGARPDGEGERFASIEVPSAEALDRLYRPEALEVPVLVPRDGPIAALDPATVGTLPAPGAEAAPQAPVAVAQAAPVQGPPPPGAVDGVEQALAAALGADADGVLVTTGPAPRVELVAVRDAWVRVNAPDGSVLFEGILGPGDTFEVPATEEPSKLRVGESGALFMAVNGVPFGPVGPAGQVTKDVALSPEAITTTYAQADLSQEEELADYVAVASAEGADPADLPAGAVLPGDAPSQ</sequence>
<dbReference type="PANTHER" id="PTHR34475">
    <property type="match status" value="1"/>
</dbReference>
<dbReference type="RefSeq" id="WP_209840019.1">
    <property type="nucleotide sequence ID" value="NZ_JAGGJP010000006.1"/>
</dbReference>
<dbReference type="PANTHER" id="PTHR34475:SF1">
    <property type="entry name" value="CYTOSKELETON PROTEIN RODZ"/>
    <property type="match status" value="1"/>
</dbReference>
<evidence type="ECO:0000313" key="3">
    <source>
        <dbReference type="Proteomes" id="UP001596056"/>
    </source>
</evidence>
<dbReference type="InterPro" id="IPR010982">
    <property type="entry name" value="Lambda_DNA-bd_dom_sf"/>
</dbReference>
<dbReference type="EMBL" id="JBHSNA010000005">
    <property type="protein sequence ID" value="MFC5566401.1"/>
    <property type="molecule type" value="Genomic_DNA"/>
</dbReference>
<dbReference type="Gene3D" id="1.10.260.40">
    <property type="entry name" value="lambda repressor-like DNA-binding domains"/>
    <property type="match status" value="1"/>
</dbReference>
<protein>
    <submittedName>
        <fullName evidence="2">Helix-turn-helix domain-containing protein</fullName>
    </submittedName>
</protein>
<dbReference type="Proteomes" id="UP001596056">
    <property type="component" value="Unassembled WGS sequence"/>
</dbReference>
<feature type="domain" description="Cytoskeleton protein RodZ-like C-terminal" evidence="1">
    <location>
        <begin position="316"/>
        <end position="384"/>
    </location>
</feature>
<evidence type="ECO:0000259" key="1">
    <source>
        <dbReference type="Pfam" id="PF13464"/>
    </source>
</evidence>
<dbReference type="Pfam" id="PF13464">
    <property type="entry name" value="RodZ_C"/>
    <property type="match status" value="1"/>
</dbReference>
<comment type="caution">
    <text evidence="2">The sequence shown here is derived from an EMBL/GenBank/DDBJ whole genome shotgun (WGS) entry which is preliminary data.</text>
</comment>
<reference evidence="3" key="1">
    <citation type="journal article" date="2019" name="Int. J. Syst. Evol. Microbiol.">
        <title>The Global Catalogue of Microorganisms (GCM) 10K type strain sequencing project: providing services to taxonomists for standard genome sequencing and annotation.</title>
        <authorList>
            <consortium name="The Broad Institute Genomics Platform"/>
            <consortium name="The Broad Institute Genome Sequencing Center for Infectious Disease"/>
            <person name="Wu L."/>
            <person name="Ma J."/>
        </authorList>
    </citation>
    <scope>NUCLEOTIDE SEQUENCE [LARGE SCALE GENOMIC DNA]</scope>
    <source>
        <strain evidence="3">KACC 11588</strain>
    </source>
</reference>
<evidence type="ECO:0000313" key="2">
    <source>
        <dbReference type="EMBL" id="MFC5566401.1"/>
    </source>
</evidence>
<organism evidence="2 3">
    <name type="scientific">Rubellimicrobium aerolatum</name>
    <dbReference type="NCBI Taxonomy" id="490979"/>
    <lineage>
        <taxon>Bacteria</taxon>
        <taxon>Pseudomonadati</taxon>
        <taxon>Pseudomonadota</taxon>
        <taxon>Alphaproteobacteria</taxon>
        <taxon>Rhodobacterales</taxon>
        <taxon>Roseobacteraceae</taxon>
        <taxon>Rubellimicrobium</taxon>
    </lineage>
</organism>
<keyword evidence="3" id="KW-1185">Reference proteome</keyword>
<dbReference type="InterPro" id="IPR025194">
    <property type="entry name" value="RodZ-like_C"/>
</dbReference>
<gene>
    <name evidence="2" type="ORF">ACFPOC_08210</name>
</gene>
<dbReference type="Pfam" id="PF13413">
    <property type="entry name" value="HTH_25"/>
    <property type="match status" value="1"/>
</dbReference>
<dbReference type="InterPro" id="IPR050400">
    <property type="entry name" value="Bact_Cytoskel_RodZ"/>
</dbReference>
<accession>A0ABW0SBX4</accession>
<name>A0ABW0SBX4_9RHOB</name>
<proteinExistence type="predicted"/>